<dbReference type="PANTHER" id="PTHR21551">
    <property type="entry name" value="TOPOISOMERASE II-ASSOCIATED PROTEIN PAT1"/>
    <property type="match status" value="1"/>
</dbReference>
<evidence type="ECO:0000256" key="6">
    <source>
        <dbReference type="ARBA" id="ARBA00023242"/>
    </source>
</evidence>
<comment type="similarity">
    <text evidence="3">Belongs to the PAT1 family.</text>
</comment>
<sequence>MENAIHVMSSSGMPALGLGAGIPGSHDNELIEAPEEEEEFDVLNDETFGNCEGDWDEEEHKRFAELEGESFFDLQPPDHTKDSGYGNAERSYRSQEEFLEQSISRLMEEEEDDKAKFFGKGQPIPFSGRQQQHGQVHLDQLFGPSSPPALLDTEHLDLLQVSPKSRNIWGTPSHDSQFRKPADALRKLFDTAKAGQRGAPSPAPQVYHPPMPTQSPVGLPQAHTLEEIERQMMSRSRTPQVITAEELERQMRGEDSPRGEYSRTPQVVNHHPQIGPPPQLPPGLLPASALTGEMPRSPFPPGMPPMPLPHHMAMHPPMTPPPGKPPTGMSPINQHPMANGRSSPINIKGLPPGQNLSSPMGRSSSTPTPPLVRGMPPHFQSPHPARLVSPYSIGNSPMAVNLASRMMTPPPNMPPHGHIPHGPIPHMPPMPNSPMGTPPHTRIPPPSNMQDMSPHSRSQQQHHHVVDRRQEIYSQHGNGEASDKHRAYRTNYQRPPPWQKNQPQRRQHQHPQQGEEVEDEYAGLMTQREKDWIIKIQLLQLNTDNPYLDDYYYTYYTLRKKQEESGHTDSMARFLIPNFAKIESRAYTPAQFEGSLGRLTTASVHNPRHIIDVSGGSSPSEDSSKKNVSKELRKFRQLLMDIEKGYILLLDVDDIEKKVFAVPEDSRLSLFLERHEKICMLYQYFTSDESIEQYMQILSVRKGRKLLARVLPLFTKNQAHVALCILFHHMQALVRKDAAEGGLVSLTRPVCRAMEGSDLESLVRLVNILEGEKPPQTGSYLQTLLKNQFSAAVLCGLLNQAEQVFKDTSPVDMDNQLQTEWSQFVEEFAEGLEKMALKDLPVATFLLPLTEAHLSRHLNAQLVGKVEEKVHRLTTPLQTTASSNAAS</sequence>
<dbReference type="Proteomes" id="UP001374579">
    <property type="component" value="Unassembled WGS sequence"/>
</dbReference>
<dbReference type="GO" id="GO:0033962">
    <property type="term" value="P:P-body assembly"/>
    <property type="evidence" value="ECO:0007669"/>
    <property type="project" value="TreeGrafter"/>
</dbReference>
<feature type="compositionally biased region" description="Pro residues" evidence="7">
    <location>
        <begin position="422"/>
        <end position="432"/>
    </location>
</feature>
<organism evidence="9 10">
    <name type="scientific">Littorina saxatilis</name>
    <dbReference type="NCBI Taxonomy" id="31220"/>
    <lineage>
        <taxon>Eukaryota</taxon>
        <taxon>Metazoa</taxon>
        <taxon>Spiralia</taxon>
        <taxon>Lophotrochozoa</taxon>
        <taxon>Mollusca</taxon>
        <taxon>Gastropoda</taxon>
        <taxon>Caenogastropoda</taxon>
        <taxon>Littorinimorpha</taxon>
        <taxon>Littorinoidea</taxon>
        <taxon>Littorinidae</taxon>
        <taxon>Littorina</taxon>
    </lineage>
</organism>
<proteinExistence type="inferred from homology"/>
<keyword evidence="5" id="KW-0694">RNA-binding</keyword>
<dbReference type="Pfam" id="PF09770">
    <property type="entry name" value="PAT1"/>
    <property type="match status" value="1"/>
</dbReference>
<dbReference type="GO" id="GO:0000290">
    <property type="term" value="P:deadenylation-dependent decapping of nuclear-transcribed mRNA"/>
    <property type="evidence" value="ECO:0007669"/>
    <property type="project" value="InterPro"/>
</dbReference>
<evidence type="ECO:0000256" key="5">
    <source>
        <dbReference type="ARBA" id="ARBA00022884"/>
    </source>
</evidence>
<feature type="region of interest" description="Disordered" evidence="7">
    <location>
        <begin position="68"/>
        <end position="93"/>
    </location>
</feature>
<name>A0AAN9GH48_9CAEN</name>
<feature type="region of interest" description="Disordered" evidence="7">
    <location>
        <begin position="491"/>
        <end position="518"/>
    </location>
</feature>
<evidence type="ECO:0000256" key="7">
    <source>
        <dbReference type="SAM" id="MobiDB-lite"/>
    </source>
</evidence>
<comment type="caution">
    <text evidence="9">The sequence shown here is derived from an EMBL/GenBank/DDBJ whole genome shotgun (WGS) entry which is preliminary data.</text>
</comment>
<comment type="subcellular location">
    <subcellularLocation>
        <location evidence="2">Cytoplasm</location>
        <location evidence="2">P-body</location>
    </subcellularLocation>
    <subcellularLocation>
        <location evidence="1">Nucleus</location>
    </subcellularLocation>
</comment>
<dbReference type="InterPro" id="IPR039900">
    <property type="entry name" value="Pat1-like"/>
</dbReference>
<keyword evidence="6" id="KW-0539">Nucleus</keyword>
<feature type="region of interest" description="Disordered" evidence="7">
    <location>
        <begin position="250"/>
        <end position="281"/>
    </location>
</feature>
<evidence type="ECO:0000313" key="10">
    <source>
        <dbReference type="Proteomes" id="UP001374579"/>
    </source>
</evidence>
<evidence type="ECO:0000256" key="4">
    <source>
        <dbReference type="ARBA" id="ARBA00022490"/>
    </source>
</evidence>
<gene>
    <name evidence="9" type="ORF">V1264_015730</name>
</gene>
<evidence type="ECO:0000256" key="1">
    <source>
        <dbReference type="ARBA" id="ARBA00004123"/>
    </source>
</evidence>
<keyword evidence="10" id="KW-1185">Reference proteome</keyword>
<evidence type="ECO:0000256" key="3">
    <source>
        <dbReference type="ARBA" id="ARBA00009138"/>
    </source>
</evidence>
<evidence type="ECO:0000259" key="8">
    <source>
        <dbReference type="Pfam" id="PF09770"/>
    </source>
</evidence>
<evidence type="ECO:0000313" key="9">
    <source>
        <dbReference type="EMBL" id="KAK7107896.1"/>
    </source>
</evidence>
<feature type="region of interest" description="Disordered" evidence="7">
    <location>
        <begin position="403"/>
        <end position="466"/>
    </location>
</feature>
<dbReference type="EMBL" id="JBAMIC010000004">
    <property type="protein sequence ID" value="KAK7107896.1"/>
    <property type="molecule type" value="Genomic_DNA"/>
</dbReference>
<reference evidence="9 10" key="1">
    <citation type="submission" date="2024-02" db="EMBL/GenBank/DDBJ databases">
        <title>Chromosome-scale genome assembly of the rough periwinkle Littorina saxatilis.</title>
        <authorList>
            <person name="De Jode A."/>
            <person name="Faria R."/>
            <person name="Formenti G."/>
            <person name="Sims Y."/>
            <person name="Smith T.P."/>
            <person name="Tracey A."/>
            <person name="Wood J.M.D."/>
            <person name="Zagrodzka Z.B."/>
            <person name="Johannesson K."/>
            <person name="Butlin R.K."/>
            <person name="Leder E.H."/>
        </authorList>
    </citation>
    <scope>NUCLEOTIDE SEQUENCE [LARGE SCALE GENOMIC DNA]</scope>
    <source>
        <strain evidence="9">Snail1</strain>
        <tissue evidence="9">Muscle</tissue>
    </source>
</reference>
<feature type="domain" description="mRNA decay factor PAT1" evidence="8">
    <location>
        <begin position="593"/>
        <end position="754"/>
    </location>
</feature>
<keyword evidence="4" id="KW-0963">Cytoplasm</keyword>
<dbReference type="InterPro" id="IPR019167">
    <property type="entry name" value="PAT1_dom"/>
</dbReference>
<dbReference type="GO" id="GO:0005634">
    <property type="term" value="C:nucleus"/>
    <property type="evidence" value="ECO:0007669"/>
    <property type="project" value="UniProtKB-SubCell"/>
</dbReference>
<dbReference type="GO" id="GO:0000932">
    <property type="term" value="C:P-body"/>
    <property type="evidence" value="ECO:0007669"/>
    <property type="project" value="UniProtKB-SubCell"/>
</dbReference>
<dbReference type="PANTHER" id="PTHR21551:SF0">
    <property type="entry name" value="PROTEIN ASSOCIATED WITH TOPO II RELATED-1, ISOFORM A"/>
    <property type="match status" value="1"/>
</dbReference>
<evidence type="ECO:0000256" key="2">
    <source>
        <dbReference type="ARBA" id="ARBA00004201"/>
    </source>
</evidence>
<dbReference type="AlphaFoldDB" id="A0AAN9GH48"/>
<feature type="compositionally biased region" description="Basic and acidic residues" evidence="7">
    <location>
        <begin position="250"/>
        <end position="261"/>
    </location>
</feature>
<dbReference type="GO" id="GO:0003723">
    <property type="term" value="F:RNA binding"/>
    <property type="evidence" value="ECO:0007669"/>
    <property type="project" value="UniProtKB-KW"/>
</dbReference>
<accession>A0AAN9GH48</accession>
<protein>
    <recommendedName>
        <fullName evidence="8">mRNA decay factor PAT1 domain-containing protein</fullName>
    </recommendedName>
</protein>